<feature type="region of interest" description="Disordered" evidence="2">
    <location>
        <begin position="368"/>
        <end position="508"/>
    </location>
</feature>
<dbReference type="InterPro" id="IPR051425">
    <property type="entry name" value="Formin_Homology"/>
</dbReference>
<dbReference type="EMBL" id="CAUYUJ010016059">
    <property type="protein sequence ID" value="CAK0861353.1"/>
    <property type="molecule type" value="Genomic_DNA"/>
</dbReference>
<comment type="caution">
    <text evidence="3">The sequence shown here is derived from an EMBL/GenBank/DDBJ whole genome shotgun (WGS) entry which is preliminary data.</text>
</comment>
<feature type="compositionally biased region" description="Low complexity" evidence="2">
    <location>
        <begin position="423"/>
        <end position="458"/>
    </location>
</feature>
<feature type="non-terminal residue" evidence="3">
    <location>
        <position position="1"/>
    </location>
</feature>
<dbReference type="InterPro" id="IPR011010">
    <property type="entry name" value="DNA_brk_join_enz"/>
</dbReference>
<dbReference type="SUPFAM" id="SSF56349">
    <property type="entry name" value="DNA breaking-rejoining enzymes"/>
    <property type="match status" value="1"/>
</dbReference>
<dbReference type="InterPro" id="IPR013762">
    <property type="entry name" value="Integrase-like_cat_sf"/>
</dbReference>
<keyword evidence="1" id="KW-0233">DNA recombination</keyword>
<name>A0ABN9UN59_9DINO</name>
<sequence length="2283" mass="244568">RRAAGAAESAAPGPGVVVQQHVEVHVHVGSGVDAAQAGRAAAEAAVAAAADASRAAFAAPGAACAPPAEDTPCGAGAAPAKEAPASGAAAPAAKRAARPTPPRAARTERWAYAVWQHPLRPELRGVHCGGGEAWRALASTLPGGRYSFASGVRLRRFADEAEAVAGYEREAARHGAPSPAPLFDALEPRRSEYEWELRVAELTDDYMPLQVDVTTVHPGLDTGGVGISVPIVPIRKRGGVLTIAIPAAVCPWLSPHFAALGDPIHFLPANDGQMATVALVRISSEGGAWMEPASDGSQWAGDGRWPAARAVVQLAEALPAVVEDHEISPDRDYSSALAPAPHALSPEALDTVLGGALGLGPWRGLLRLRWPPPEPEPGDEDQLVGPDGQALPRVATPPPGGSAAGAAEGPWEPWHPPPPSPPRAAAVGAGDVAGPQAARLQHAAVAAARRQAPAPGRPAAGGGRGRGGRGNAGGAFELGDSADEESGGLPEGRRGPARSRAAAGQGRTTVASLAATLERLAESNQEVLRRVAALESAGSGEPPLPPPFEAPPPSAAAPAGPTHPQVLGPSRGAAADRAAVDWALHTAGAPPLARFGQPVGVAGAPPAGVPASGGGSAALARAAGPAAAPAAGTGFPLNAAQVVQARANFARHHGVPFADVSEGEVRRSPEGIVAWCQAGVAAPAGAPAGAAAAAAPPPAGASPAELAAHWAAVAELQRMPAGAAPAALAGLLQPGLDDGSAAAGKMPGARGAASMEMLRRDLQARPTAWTSIIRGNAELALAGTSDDPDPRVRSMVEFVVRTGTINRGNRTAAYLGFGIARVADLMARGQHEMAEALILLLLTALEQAQRDNGRWQLAWLLTHLPEPPWAQMTAGTGGSVDSLRPFGYLADATWSTAAMAYTKDAASLAEIRKKFNDDRGGGKRAGLLADLEAGVPRAQIGMVRRLLRSRTRLGYFLYSCMQFSGAPSESPTRTCLKLFPMAPPYPWTIGTPPYTSPRCRERWKKLQVAKLQVNLMVVACSFLALGSQRWCPASCRTGMGLSEVQRERVPHLLALAKQLGRTPYDMSGRGKMKLHSLLQFAMQLRGAAPGQQVRAPPPLAVAPFVASRATFCKQEAHFDPVYHLPVFEAAAYLGPAMIERARPLDHGLKTMRQTGSMTEIVAFATDLDRSHKLYLAKPEEVDMDQACKLIPVYRDQQRDRIVWDRRIRNAAEHPLQSGSQRLVSAHALCDYELDDGCVPVLFAEDVSDFYPSFDATPAKARTNILGRKVPTHMLRHTRAFAERGSELGEYCVVCLLQIDDHIGLGQRVRGSRRLPAALVQSFDGARAQYAKEGLVAADDKRVAGASAGFALGAELLSSGHIGAERLRRAGLALLSSGIAAHGLVSGALLRRTVASWVHVVGFRRPAMCLLDEVFRSLPEVPRDDDVFELGAGARQELMLLSMLAPTFVTNLKAQVASRVVCSDASHLCMASVVADVAQPIVREIWRHRDQRGWYTQLNSKEVAYIRAHKRLEDRAWLQDIDEELLPGVKVPRWHLLEVFDVLEVCSGRDAPWSRAHAAAGLRVGPRIDPKTHPIWDLRSIRIVEWILFLIINGRVAYVQCAPPCRTFSLARQPRLRSRTHPLGLDPSDEDTLLGTVLLFRCLLILWTARRYRRHGSLEHPAWAYTWYVQQVMALFAKPGCGMLVFAACSFGAPFQKPTKLGLVHCDFLMPLARPCVHGRKAHRSPLVGAARTAPAAAYSARLCDEWAELTRAQLAAEAPLVGVEPAPEATAGRLEQPFVNDLIRCCRWRAFTCEPCPPVTHINRLEVRAHLRARGKAAREQPGTRQPFLLDSTVALGACAKGRSASHALNDDLKVGLPDVLGFDVYPGYDFAPTRLIPADGPSRGRGIAPPSAARPPWWSSAAVGDLGGLDQWTRVPRQRRAESEWCRMALKLVQLWTLKDFDSTLGYPGEGPGRTLAVVWLSLVMMTGGARMRRLLLQQFETWLMALDGGCSVAELVVQLPRVVSSIVASYGQVLYSRGRSLKHYTETINAIVDTERSLRRHMGAAWDVSAAWQFAVPTRHRYPTPLPVLRALVALALSWQWIDMAVLIFLAFTCMLRPGEAHGLSYSDLLLPSQLMSESEVCYVKVREPKARWAVARMEHARCDEVALVRLLERLAVGRPRGEKVFRGTYQHFRRCHDALVQFFGIAATEAHGLTPASHRGGGATFFFQQSEDLPRTQWRGRWRQLKSMEIYIQEVAAVAFVPNLTQASRELVGRFAAALPGLLARATASVTSAWPERGKI</sequence>
<gene>
    <name evidence="3" type="ORF">PCOR1329_LOCUS50049</name>
</gene>
<keyword evidence="4" id="KW-1185">Reference proteome</keyword>
<evidence type="ECO:0000313" key="3">
    <source>
        <dbReference type="EMBL" id="CAK0861353.1"/>
    </source>
</evidence>
<organism evidence="3 4">
    <name type="scientific">Prorocentrum cordatum</name>
    <dbReference type="NCBI Taxonomy" id="2364126"/>
    <lineage>
        <taxon>Eukaryota</taxon>
        <taxon>Sar</taxon>
        <taxon>Alveolata</taxon>
        <taxon>Dinophyceae</taxon>
        <taxon>Prorocentrales</taxon>
        <taxon>Prorocentraceae</taxon>
        <taxon>Prorocentrum</taxon>
    </lineage>
</organism>
<feature type="compositionally biased region" description="Pro residues" evidence="2">
    <location>
        <begin position="542"/>
        <end position="555"/>
    </location>
</feature>
<evidence type="ECO:0000256" key="1">
    <source>
        <dbReference type="ARBA" id="ARBA00023172"/>
    </source>
</evidence>
<dbReference type="Proteomes" id="UP001189429">
    <property type="component" value="Unassembled WGS sequence"/>
</dbReference>
<evidence type="ECO:0000256" key="2">
    <source>
        <dbReference type="SAM" id="MobiDB-lite"/>
    </source>
</evidence>
<reference evidence="3" key="1">
    <citation type="submission" date="2023-10" db="EMBL/GenBank/DDBJ databases">
        <authorList>
            <person name="Chen Y."/>
            <person name="Shah S."/>
            <person name="Dougan E. K."/>
            <person name="Thang M."/>
            <person name="Chan C."/>
        </authorList>
    </citation>
    <scope>NUCLEOTIDE SEQUENCE [LARGE SCALE GENOMIC DNA]</scope>
</reference>
<feature type="region of interest" description="Disordered" evidence="2">
    <location>
        <begin position="68"/>
        <end position="105"/>
    </location>
</feature>
<feature type="compositionally biased region" description="Low complexity" evidence="2">
    <location>
        <begin position="498"/>
        <end position="507"/>
    </location>
</feature>
<feature type="compositionally biased region" description="Low complexity" evidence="2">
    <location>
        <begin position="75"/>
        <end position="94"/>
    </location>
</feature>
<feature type="region of interest" description="Disordered" evidence="2">
    <location>
        <begin position="535"/>
        <end position="573"/>
    </location>
</feature>
<dbReference type="PANTHER" id="PTHR45725">
    <property type="entry name" value="FORMIN HOMOLOGY 2 FAMILY MEMBER"/>
    <property type="match status" value="1"/>
</dbReference>
<protein>
    <submittedName>
        <fullName evidence="3">Uncharacterized protein</fullName>
    </submittedName>
</protein>
<dbReference type="Gene3D" id="1.10.443.10">
    <property type="entry name" value="Intergrase catalytic core"/>
    <property type="match status" value="1"/>
</dbReference>
<proteinExistence type="predicted"/>
<accession>A0ABN9UN59</accession>
<feature type="compositionally biased region" description="Pro residues" evidence="2">
    <location>
        <begin position="413"/>
        <end position="422"/>
    </location>
</feature>
<evidence type="ECO:0000313" key="4">
    <source>
        <dbReference type="Proteomes" id="UP001189429"/>
    </source>
</evidence>
<feature type="compositionally biased region" description="Gly residues" evidence="2">
    <location>
        <begin position="459"/>
        <end position="473"/>
    </location>
</feature>
<dbReference type="PANTHER" id="PTHR45725:SF18">
    <property type="entry name" value="ORC1-LIKE AAA ATPASE DOMAIN-CONTAINING PROTEIN"/>
    <property type="match status" value="1"/>
</dbReference>